<keyword evidence="6" id="KW-0813">Transport</keyword>
<dbReference type="EMBL" id="CP119879">
    <property type="protein sequence ID" value="WFD35439.1"/>
    <property type="molecule type" value="Genomic_DNA"/>
</dbReference>
<dbReference type="PROSITE" id="PS50179">
    <property type="entry name" value="VHS"/>
    <property type="match status" value="1"/>
</dbReference>
<evidence type="ECO:0000256" key="1">
    <source>
        <dbReference type="ARBA" id="ARBA00004125"/>
    </source>
</evidence>
<proteinExistence type="inferred from homology"/>
<dbReference type="SUPFAM" id="SSF48464">
    <property type="entry name" value="ENTH/VHS domain"/>
    <property type="match status" value="1"/>
</dbReference>
<dbReference type="GO" id="GO:0043328">
    <property type="term" value="P:protein transport to vacuole involved in ubiquitin-dependent protein catabolic process via the multivesicular body sorting pathway"/>
    <property type="evidence" value="ECO:0007669"/>
    <property type="project" value="TreeGrafter"/>
</dbReference>
<protein>
    <recommendedName>
        <fullName evidence="3">Class E vacuolar protein-sorting machinery protein HSE1</fullName>
    </recommendedName>
    <alternativeName>
        <fullName evidence="4">Class E vacuolar protein-sorting machinery protein hse1</fullName>
    </alternativeName>
</protein>
<dbReference type="SUPFAM" id="SSF50044">
    <property type="entry name" value="SH3-domain"/>
    <property type="match status" value="1"/>
</dbReference>
<feature type="domain" description="VHS" evidence="12">
    <location>
        <begin position="15"/>
        <end position="144"/>
    </location>
</feature>
<dbReference type="Gene3D" id="1.20.5.1940">
    <property type="match status" value="1"/>
</dbReference>
<feature type="region of interest" description="Disordered" evidence="10">
    <location>
        <begin position="185"/>
        <end position="266"/>
    </location>
</feature>
<dbReference type="PROSITE" id="PS50330">
    <property type="entry name" value="UIM"/>
    <property type="match status" value="1"/>
</dbReference>
<feature type="compositionally biased region" description="Low complexity" evidence="10">
    <location>
        <begin position="239"/>
        <end position="258"/>
    </location>
</feature>
<dbReference type="Gene3D" id="1.25.40.90">
    <property type="match status" value="1"/>
</dbReference>
<evidence type="ECO:0000256" key="7">
    <source>
        <dbReference type="ARBA" id="ARBA00022753"/>
    </source>
</evidence>
<evidence type="ECO:0000256" key="9">
    <source>
        <dbReference type="PROSITE-ProRule" id="PRU00192"/>
    </source>
</evidence>
<keyword evidence="8" id="KW-0653">Protein transport</keyword>
<dbReference type="GO" id="GO:0033565">
    <property type="term" value="C:ESCRT-0 complex"/>
    <property type="evidence" value="ECO:0007669"/>
    <property type="project" value="TreeGrafter"/>
</dbReference>
<evidence type="ECO:0000259" key="11">
    <source>
        <dbReference type="PROSITE" id="PS50002"/>
    </source>
</evidence>
<organism evidence="13 14">
    <name type="scientific">Malassezia cuniculi</name>
    <dbReference type="NCBI Taxonomy" id="948313"/>
    <lineage>
        <taxon>Eukaryota</taxon>
        <taxon>Fungi</taxon>
        <taxon>Dikarya</taxon>
        <taxon>Basidiomycota</taxon>
        <taxon>Ustilaginomycotina</taxon>
        <taxon>Malasseziomycetes</taxon>
        <taxon>Malasseziales</taxon>
        <taxon>Malasseziaceae</taxon>
        <taxon>Malassezia</taxon>
    </lineage>
</organism>
<evidence type="ECO:0000256" key="2">
    <source>
        <dbReference type="ARBA" id="ARBA00009666"/>
    </source>
</evidence>
<dbReference type="Proteomes" id="UP001219933">
    <property type="component" value="Chromosome 3"/>
</dbReference>
<evidence type="ECO:0000256" key="5">
    <source>
        <dbReference type="ARBA" id="ARBA00022443"/>
    </source>
</evidence>
<gene>
    <name evidence="13" type="ORF">MCUN1_002293</name>
</gene>
<evidence type="ECO:0000256" key="8">
    <source>
        <dbReference type="ARBA" id="ARBA00022927"/>
    </source>
</evidence>
<dbReference type="InterPro" id="IPR008942">
    <property type="entry name" value="ENTH_VHS"/>
</dbReference>
<dbReference type="GO" id="GO:0035091">
    <property type="term" value="F:phosphatidylinositol binding"/>
    <property type="evidence" value="ECO:0007669"/>
    <property type="project" value="InterPro"/>
</dbReference>
<feature type="domain" description="SH3" evidence="11">
    <location>
        <begin position="265"/>
        <end position="324"/>
    </location>
</feature>
<dbReference type="GO" id="GO:0010008">
    <property type="term" value="C:endosome membrane"/>
    <property type="evidence" value="ECO:0007669"/>
    <property type="project" value="UniProtKB-SubCell"/>
</dbReference>
<dbReference type="PANTHER" id="PTHR45929:SF3">
    <property type="entry name" value="JAK PATHWAY SIGNAL TRANSDUCTION ADAPTOR MOLECULE"/>
    <property type="match status" value="1"/>
</dbReference>
<feature type="compositionally biased region" description="Low complexity" evidence="10">
    <location>
        <begin position="185"/>
        <end position="228"/>
    </location>
</feature>
<dbReference type="PROSITE" id="PS50002">
    <property type="entry name" value="SH3"/>
    <property type="match status" value="1"/>
</dbReference>
<dbReference type="InterPro" id="IPR050670">
    <property type="entry name" value="STAM"/>
</dbReference>
<dbReference type="Pfam" id="PF14604">
    <property type="entry name" value="SH3_9"/>
    <property type="match status" value="1"/>
</dbReference>
<keyword evidence="14" id="KW-1185">Reference proteome</keyword>
<sequence>MFRAQNPFDDVVAKATDEHLTSENWQLNMQVCDMVVAGDDATARQCISAIQKRLLHRSANVQLYALTLTDSLSTNCDKIHAEIASRAFMQTITRLVTNRHTHHIVKQRALKLLREWANAYKSDDTLGLVQETMHELKGEYYEIDDEPVKPAAKQADDDEELKRVLEISRKEQEAAERAAAAAAAATSNVSAPTMSTAAPVPATPASDIKSAQPPQQAYAPPQQQQQTYAPPPQQTNVFPTHAHTQPQQPAPQQYAPQQYAPPQPRQPTYVRAHYDFVPTERGELAFSRGDVIRVLASVYEHWWRGELRGMVGIFPVNYVEPLPDITPEQVEQEIAMENTVLAQAGDIDRLLVRLRQIDPTRDNVTDDDELQELYQKTLHMRPQLIRLIERRGPSSTG</sequence>
<evidence type="ECO:0000256" key="10">
    <source>
        <dbReference type="SAM" id="MobiDB-lite"/>
    </source>
</evidence>
<dbReference type="InterPro" id="IPR036028">
    <property type="entry name" value="SH3-like_dom_sf"/>
</dbReference>
<dbReference type="SMART" id="SM00326">
    <property type="entry name" value="SH3"/>
    <property type="match status" value="1"/>
</dbReference>
<dbReference type="PANTHER" id="PTHR45929">
    <property type="entry name" value="JAK PATHWAY SIGNAL TRANSDUCTION ADAPTOR MOLECULE"/>
    <property type="match status" value="1"/>
</dbReference>
<comment type="subcellular location">
    <subcellularLocation>
        <location evidence="1">Endosome membrane</location>
        <topology evidence="1">Peripheral membrane protein</topology>
        <orientation evidence="1">Cytoplasmic side</orientation>
    </subcellularLocation>
</comment>
<evidence type="ECO:0000313" key="14">
    <source>
        <dbReference type="Proteomes" id="UP001219933"/>
    </source>
</evidence>
<dbReference type="GO" id="GO:0043130">
    <property type="term" value="F:ubiquitin binding"/>
    <property type="evidence" value="ECO:0007669"/>
    <property type="project" value="InterPro"/>
</dbReference>
<reference evidence="13" key="1">
    <citation type="submission" date="2023-03" db="EMBL/GenBank/DDBJ databases">
        <title>Mating type loci evolution in Malassezia.</title>
        <authorList>
            <person name="Coelho M.A."/>
        </authorList>
    </citation>
    <scope>NUCLEOTIDE SEQUENCE</scope>
    <source>
        <strain evidence="13">CBS 11721</strain>
    </source>
</reference>
<dbReference type="InterPro" id="IPR003903">
    <property type="entry name" value="UIM_dom"/>
</dbReference>
<evidence type="ECO:0000259" key="12">
    <source>
        <dbReference type="PROSITE" id="PS50179"/>
    </source>
</evidence>
<dbReference type="CDD" id="cd11805">
    <property type="entry name" value="SH3_GRB2_like_C"/>
    <property type="match status" value="1"/>
</dbReference>
<dbReference type="InterPro" id="IPR002014">
    <property type="entry name" value="VHS_dom"/>
</dbReference>
<keyword evidence="7" id="KW-0967">Endosome</keyword>
<accession>A0AAF0EUM7</accession>
<dbReference type="InterPro" id="IPR001452">
    <property type="entry name" value="SH3_domain"/>
</dbReference>
<dbReference type="PRINTS" id="PR00452">
    <property type="entry name" value="SH3DOMAIN"/>
</dbReference>
<evidence type="ECO:0000313" key="13">
    <source>
        <dbReference type="EMBL" id="WFD35439.1"/>
    </source>
</evidence>
<dbReference type="Pfam" id="PF00790">
    <property type="entry name" value="VHS"/>
    <property type="match status" value="1"/>
</dbReference>
<keyword evidence="5 9" id="KW-0728">SH3 domain</keyword>
<dbReference type="Gene3D" id="2.30.30.40">
    <property type="entry name" value="SH3 Domains"/>
    <property type="match status" value="1"/>
</dbReference>
<evidence type="ECO:0000256" key="3">
    <source>
        <dbReference type="ARBA" id="ARBA00017923"/>
    </source>
</evidence>
<dbReference type="SMART" id="SM00288">
    <property type="entry name" value="VHS"/>
    <property type="match status" value="1"/>
</dbReference>
<name>A0AAF0EUM7_9BASI</name>
<evidence type="ECO:0000256" key="6">
    <source>
        <dbReference type="ARBA" id="ARBA00022448"/>
    </source>
</evidence>
<comment type="similarity">
    <text evidence="2">Belongs to the STAM family.</text>
</comment>
<dbReference type="AlphaFoldDB" id="A0AAF0EUM7"/>
<evidence type="ECO:0000256" key="4">
    <source>
        <dbReference type="ARBA" id="ARBA00018978"/>
    </source>
</evidence>
<dbReference type="CDD" id="cd16978">
    <property type="entry name" value="VHS_HSE1"/>
    <property type="match status" value="1"/>
</dbReference>